<dbReference type="InterPro" id="IPR042452">
    <property type="entry name" value="ZPR1_Znf1/2"/>
</dbReference>
<dbReference type="SMART" id="SM00709">
    <property type="entry name" value="Zpr1"/>
    <property type="match status" value="1"/>
</dbReference>
<evidence type="ECO:0000259" key="1">
    <source>
        <dbReference type="SMART" id="SM00709"/>
    </source>
</evidence>
<dbReference type="Pfam" id="PF03367">
    <property type="entry name" value="Zn_ribbon_ZPR1"/>
    <property type="match status" value="1"/>
</dbReference>
<dbReference type="InterPro" id="IPR040141">
    <property type="entry name" value="ZPR1"/>
</dbReference>
<evidence type="ECO:0000313" key="2">
    <source>
        <dbReference type="EMBL" id="KAK9267677.1"/>
    </source>
</evidence>
<dbReference type="Gene3D" id="2.20.25.420">
    <property type="entry name" value="ZPR1, zinc finger domain"/>
    <property type="match status" value="1"/>
</dbReference>
<dbReference type="EMBL" id="JBBPBK010000016">
    <property type="protein sequence ID" value="KAK9267677.1"/>
    <property type="molecule type" value="Genomic_DNA"/>
</dbReference>
<dbReference type="Proteomes" id="UP001415857">
    <property type="component" value="Unassembled WGS sequence"/>
</dbReference>
<gene>
    <name evidence="2" type="ORF">L1049_010108</name>
</gene>
<accession>A0AAP0N6Y6</accession>
<dbReference type="PANTHER" id="PTHR10876">
    <property type="entry name" value="ZINC FINGER PROTEIN ZPR1"/>
    <property type="match status" value="1"/>
</dbReference>
<reference evidence="2 3" key="1">
    <citation type="journal article" date="2024" name="Plant J.">
        <title>Genome sequences and population genomics reveal climatic adaptation and genomic divergence between two closely related sweetgum species.</title>
        <authorList>
            <person name="Xu W.Q."/>
            <person name="Ren C.Q."/>
            <person name="Zhang X.Y."/>
            <person name="Comes H.P."/>
            <person name="Liu X.H."/>
            <person name="Li Y.G."/>
            <person name="Kettle C.J."/>
            <person name="Jalonen R."/>
            <person name="Gaisberger H."/>
            <person name="Ma Y.Z."/>
            <person name="Qiu Y.X."/>
        </authorList>
    </citation>
    <scope>NUCLEOTIDE SEQUENCE [LARGE SCALE GENOMIC DNA]</scope>
    <source>
        <strain evidence="2">Hangzhou</strain>
    </source>
</reference>
<protein>
    <recommendedName>
        <fullName evidence="1">Zinc finger ZPR1-type domain-containing protein</fullName>
    </recommendedName>
</protein>
<organism evidence="2 3">
    <name type="scientific">Liquidambar formosana</name>
    <name type="common">Formosan gum</name>
    <dbReference type="NCBI Taxonomy" id="63359"/>
    <lineage>
        <taxon>Eukaryota</taxon>
        <taxon>Viridiplantae</taxon>
        <taxon>Streptophyta</taxon>
        <taxon>Embryophyta</taxon>
        <taxon>Tracheophyta</taxon>
        <taxon>Spermatophyta</taxon>
        <taxon>Magnoliopsida</taxon>
        <taxon>eudicotyledons</taxon>
        <taxon>Gunneridae</taxon>
        <taxon>Pentapetalae</taxon>
        <taxon>Saxifragales</taxon>
        <taxon>Altingiaceae</taxon>
        <taxon>Liquidambar</taxon>
    </lineage>
</organism>
<sequence length="166" mass="18460">MRELLSNKHYWDTFVDSAPLGEPSNEASTEEMNDTLDQIKREPPHGSVGAAVSHRAIAQTNSAEISEALFRYSAPEEVMTFPSTCGACATMCETRMFVTKIPYFQEVIVMASSCDACGYRNSELKPGGRIPEKGKRITVCVKNINDLSRDVIKVLYFTINENISLQ</sequence>
<dbReference type="PANTHER" id="PTHR10876:SF0">
    <property type="entry name" value="ZINC FINGER PROTEIN ZPR1"/>
    <property type="match status" value="1"/>
</dbReference>
<dbReference type="InterPro" id="IPR004457">
    <property type="entry name" value="Znf_ZPR1"/>
</dbReference>
<dbReference type="GO" id="GO:0008270">
    <property type="term" value="F:zinc ion binding"/>
    <property type="evidence" value="ECO:0007669"/>
    <property type="project" value="InterPro"/>
</dbReference>
<dbReference type="FunFam" id="2.20.25.420:FF:000002">
    <property type="entry name" value="Zinc finger protein ZPR1"/>
    <property type="match status" value="1"/>
</dbReference>
<evidence type="ECO:0000313" key="3">
    <source>
        <dbReference type="Proteomes" id="UP001415857"/>
    </source>
</evidence>
<dbReference type="AlphaFoldDB" id="A0AAP0N6Y6"/>
<dbReference type="GO" id="GO:0005634">
    <property type="term" value="C:nucleus"/>
    <property type="evidence" value="ECO:0007669"/>
    <property type="project" value="TreeGrafter"/>
</dbReference>
<proteinExistence type="predicted"/>
<keyword evidence="3" id="KW-1185">Reference proteome</keyword>
<comment type="caution">
    <text evidence="2">The sequence shown here is derived from an EMBL/GenBank/DDBJ whole genome shotgun (WGS) entry which is preliminary data.</text>
</comment>
<feature type="domain" description="Zinc finger ZPR1-type" evidence="1">
    <location>
        <begin position="83"/>
        <end position="164"/>
    </location>
</feature>
<name>A0AAP0N6Y6_LIQFO</name>